<sequence length="469" mass="51818">GELVGDNKNQGLAAGASLQRVHFKAAASPAHWKSSTCPQARARDSSNVAVLLAADKPIMETLSHLSTPAMNTHDHRRDSTMTSDQFLKMEDLHSSASPSPSFDPQDASPAPDASQASPAPVIVQSKPAKKRKSWGQELPEPKTHLPPRKRAKTDDEKEQRRIERIKRNRAAAHNSRERKRQETETLAVALARANAELEAYRRLHGPLPANIQLPDVQLSSDMVDTPAPSLVESHGTAEAAPSPSSPATHMFHLHQDQHIKQEPLDHHPFPSTIPPAFETSHLDSKPTLSPLDQTQHSAAMLCDLQCRSSPASSINNTRSRIQPHRTSTSPSSFWAALSLHLMMLQIQTCYKTLLVGIWSLSPSRMARMMQASTHRLTSRSMTSSMTTPLLLRSTAMAQRNAATSRLARQGALVALQRSSTDDVFRARVKTVRRDAKYHHRSRQRKALKREPSRHNNNDVVKSHDGNAGV</sequence>
<keyword evidence="5" id="KW-0804">Transcription</keyword>
<dbReference type="OrthoDB" id="674948at2759"/>
<feature type="domain" description="BZIP" evidence="9">
    <location>
        <begin position="164"/>
        <end position="178"/>
    </location>
</feature>
<comment type="subcellular location">
    <subcellularLocation>
        <location evidence="1">Nucleus</location>
    </subcellularLocation>
</comment>
<gene>
    <name evidence="10" type="ORF">D0869_04374</name>
</gene>
<name>A0A3M6X1D4_HORWE</name>
<dbReference type="GO" id="GO:0006986">
    <property type="term" value="P:response to unfolded protein"/>
    <property type="evidence" value="ECO:0007669"/>
    <property type="project" value="UniProtKB-KW"/>
</dbReference>
<evidence type="ECO:0000256" key="5">
    <source>
        <dbReference type="ARBA" id="ARBA00023163"/>
    </source>
</evidence>
<feature type="region of interest" description="Disordered" evidence="8">
    <location>
        <begin position="226"/>
        <end position="245"/>
    </location>
</feature>
<dbReference type="InterPro" id="IPR046347">
    <property type="entry name" value="bZIP_sf"/>
</dbReference>
<dbReference type="SMART" id="SM00338">
    <property type="entry name" value="BRLZ"/>
    <property type="match status" value="1"/>
</dbReference>
<feature type="non-terminal residue" evidence="10">
    <location>
        <position position="1"/>
    </location>
</feature>
<evidence type="ECO:0000256" key="3">
    <source>
        <dbReference type="ARBA" id="ARBA00023015"/>
    </source>
</evidence>
<proteinExistence type="inferred from homology"/>
<evidence type="ECO:0000259" key="9">
    <source>
        <dbReference type="PROSITE" id="PS00036"/>
    </source>
</evidence>
<dbReference type="GO" id="GO:0005634">
    <property type="term" value="C:nucleus"/>
    <property type="evidence" value="ECO:0007669"/>
    <property type="project" value="UniProtKB-SubCell"/>
</dbReference>
<evidence type="ECO:0000313" key="10">
    <source>
        <dbReference type="EMBL" id="RMX84703.1"/>
    </source>
</evidence>
<comment type="similarity">
    <text evidence="2">Belongs to the bZIP family.</text>
</comment>
<evidence type="ECO:0000256" key="8">
    <source>
        <dbReference type="SAM" id="MobiDB-lite"/>
    </source>
</evidence>
<protein>
    <recommendedName>
        <fullName evidence="9">BZIP domain-containing protein</fullName>
    </recommendedName>
</protein>
<feature type="region of interest" description="Disordered" evidence="8">
    <location>
        <begin position="91"/>
        <end position="183"/>
    </location>
</feature>
<dbReference type="GO" id="GO:0003677">
    <property type="term" value="F:DNA binding"/>
    <property type="evidence" value="ECO:0007669"/>
    <property type="project" value="UniProtKB-KW"/>
</dbReference>
<comment type="caution">
    <text evidence="10">The sequence shown here is derived from an EMBL/GenBank/DDBJ whole genome shotgun (WGS) entry which is preliminary data.</text>
</comment>
<dbReference type="GO" id="GO:0000981">
    <property type="term" value="F:DNA-binding transcription factor activity, RNA polymerase II-specific"/>
    <property type="evidence" value="ECO:0007669"/>
    <property type="project" value="InterPro"/>
</dbReference>
<evidence type="ECO:0000256" key="6">
    <source>
        <dbReference type="ARBA" id="ARBA00023230"/>
    </source>
</evidence>
<dbReference type="SUPFAM" id="SSF57959">
    <property type="entry name" value="Leucine zipper domain"/>
    <property type="match status" value="1"/>
</dbReference>
<feature type="compositionally biased region" description="Basic and acidic residues" evidence="8">
    <location>
        <begin position="448"/>
        <end position="469"/>
    </location>
</feature>
<evidence type="ECO:0000256" key="7">
    <source>
        <dbReference type="ARBA" id="ARBA00023242"/>
    </source>
</evidence>
<accession>A0A3M6X1D4</accession>
<evidence type="ECO:0000313" key="11">
    <source>
        <dbReference type="Proteomes" id="UP000281245"/>
    </source>
</evidence>
<dbReference type="PROSITE" id="PS00036">
    <property type="entry name" value="BZIP_BASIC"/>
    <property type="match status" value="1"/>
</dbReference>
<dbReference type="PANTHER" id="PTHR46714">
    <property type="entry name" value="TRANSCRIPTIONAL ACTIVATOR HAC1"/>
    <property type="match status" value="1"/>
</dbReference>
<feature type="compositionally biased region" description="Low complexity" evidence="8">
    <location>
        <begin position="94"/>
        <end position="120"/>
    </location>
</feature>
<keyword evidence="7" id="KW-0539">Nucleus</keyword>
<keyword evidence="4" id="KW-0238">DNA-binding</keyword>
<dbReference type="GO" id="GO:0045944">
    <property type="term" value="P:positive regulation of transcription by RNA polymerase II"/>
    <property type="evidence" value="ECO:0007669"/>
    <property type="project" value="InterPro"/>
</dbReference>
<dbReference type="EMBL" id="QWIJ01000267">
    <property type="protein sequence ID" value="RMX84703.1"/>
    <property type="molecule type" value="Genomic_DNA"/>
</dbReference>
<organism evidence="10 11">
    <name type="scientific">Hortaea werneckii</name>
    <name type="common">Black yeast</name>
    <name type="synonym">Cladosporium werneckii</name>
    <dbReference type="NCBI Taxonomy" id="91943"/>
    <lineage>
        <taxon>Eukaryota</taxon>
        <taxon>Fungi</taxon>
        <taxon>Dikarya</taxon>
        <taxon>Ascomycota</taxon>
        <taxon>Pezizomycotina</taxon>
        <taxon>Dothideomycetes</taxon>
        <taxon>Dothideomycetidae</taxon>
        <taxon>Mycosphaerellales</taxon>
        <taxon>Teratosphaeriaceae</taxon>
        <taxon>Hortaea</taxon>
    </lineage>
</organism>
<keyword evidence="6" id="KW-0834">Unfolded protein response</keyword>
<keyword evidence="3" id="KW-0805">Transcription regulation</keyword>
<feature type="compositionally biased region" description="Basic residues" evidence="8">
    <location>
        <begin position="433"/>
        <end position="447"/>
    </location>
</feature>
<dbReference type="InterPro" id="IPR004827">
    <property type="entry name" value="bZIP"/>
</dbReference>
<reference evidence="10 11" key="1">
    <citation type="journal article" date="2018" name="BMC Genomics">
        <title>Genomic evidence for intraspecific hybridization in a clonal and extremely halotolerant yeast.</title>
        <authorList>
            <person name="Gostincar C."/>
            <person name="Stajich J.E."/>
            <person name="Zupancic J."/>
            <person name="Zalar P."/>
            <person name="Gunde-Cimerman N."/>
        </authorList>
    </citation>
    <scope>NUCLEOTIDE SEQUENCE [LARGE SCALE GENOMIC DNA]</scope>
    <source>
        <strain evidence="10 11">EXF-6656</strain>
    </source>
</reference>
<dbReference type="Proteomes" id="UP000281245">
    <property type="component" value="Unassembled WGS sequence"/>
</dbReference>
<evidence type="ECO:0000256" key="1">
    <source>
        <dbReference type="ARBA" id="ARBA00004123"/>
    </source>
</evidence>
<feature type="compositionally biased region" description="Basic and acidic residues" evidence="8">
    <location>
        <begin position="152"/>
        <end position="162"/>
    </location>
</feature>
<evidence type="ECO:0000256" key="2">
    <source>
        <dbReference type="ARBA" id="ARBA00007163"/>
    </source>
</evidence>
<dbReference type="PANTHER" id="PTHR46714:SF6">
    <property type="entry name" value="TRANSCRIPTIONAL ACTIVATOR HAC1"/>
    <property type="match status" value="1"/>
</dbReference>
<dbReference type="VEuPathDB" id="FungiDB:BTJ68_13158"/>
<feature type="region of interest" description="Disordered" evidence="8">
    <location>
        <begin position="433"/>
        <end position="469"/>
    </location>
</feature>
<dbReference type="AlphaFoldDB" id="A0A3M6X1D4"/>
<evidence type="ECO:0000256" key="4">
    <source>
        <dbReference type="ARBA" id="ARBA00023125"/>
    </source>
</evidence>
<dbReference type="InterPro" id="IPR044280">
    <property type="entry name" value="Hac1/HY5"/>
</dbReference>